<dbReference type="AlphaFoldDB" id="A0AAV4VB99"/>
<proteinExistence type="predicted"/>
<protein>
    <submittedName>
        <fullName evidence="1">Uncharacterized protein</fullName>
    </submittedName>
</protein>
<evidence type="ECO:0000313" key="2">
    <source>
        <dbReference type="Proteomes" id="UP001054945"/>
    </source>
</evidence>
<organism evidence="1 2">
    <name type="scientific">Caerostris extrusa</name>
    <name type="common">Bark spider</name>
    <name type="synonym">Caerostris bankana</name>
    <dbReference type="NCBI Taxonomy" id="172846"/>
    <lineage>
        <taxon>Eukaryota</taxon>
        <taxon>Metazoa</taxon>
        <taxon>Ecdysozoa</taxon>
        <taxon>Arthropoda</taxon>
        <taxon>Chelicerata</taxon>
        <taxon>Arachnida</taxon>
        <taxon>Araneae</taxon>
        <taxon>Araneomorphae</taxon>
        <taxon>Entelegynae</taxon>
        <taxon>Araneoidea</taxon>
        <taxon>Araneidae</taxon>
        <taxon>Caerostris</taxon>
    </lineage>
</organism>
<gene>
    <name evidence="1" type="ORF">CEXT_288781</name>
</gene>
<evidence type="ECO:0000313" key="1">
    <source>
        <dbReference type="EMBL" id="GIY67318.1"/>
    </source>
</evidence>
<dbReference type="Proteomes" id="UP001054945">
    <property type="component" value="Unassembled WGS sequence"/>
</dbReference>
<name>A0AAV4VB99_CAEEX</name>
<keyword evidence="2" id="KW-1185">Reference proteome</keyword>
<comment type="caution">
    <text evidence="1">The sequence shown here is derived from an EMBL/GenBank/DDBJ whole genome shotgun (WGS) entry which is preliminary data.</text>
</comment>
<sequence length="72" mass="8391">MSSDRKPHSTLFCCFAGKMAPKNHRETFCGQSSMSHESFGHFRRLRGSRRGFYNDSGLVDEEIIILCREFMR</sequence>
<accession>A0AAV4VB99</accession>
<dbReference type="EMBL" id="BPLR01014227">
    <property type="protein sequence ID" value="GIY67318.1"/>
    <property type="molecule type" value="Genomic_DNA"/>
</dbReference>
<reference evidence="1 2" key="1">
    <citation type="submission" date="2021-06" db="EMBL/GenBank/DDBJ databases">
        <title>Caerostris extrusa draft genome.</title>
        <authorList>
            <person name="Kono N."/>
            <person name="Arakawa K."/>
        </authorList>
    </citation>
    <scope>NUCLEOTIDE SEQUENCE [LARGE SCALE GENOMIC DNA]</scope>
</reference>